<organism evidence="2 3">
    <name type="scientific">Delftia lacustris</name>
    <dbReference type="NCBI Taxonomy" id="558537"/>
    <lineage>
        <taxon>Bacteria</taxon>
        <taxon>Pseudomonadati</taxon>
        <taxon>Pseudomonadota</taxon>
        <taxon>Betaproteobacteria</taxon>
        <taxon>Burkholderiales</taxon>
        <taxon>Comamonadaceae</taxon>
        <taxon>Delftia</taxon>
    </lineage>
</organism>
<gene>
    <name evidence="2" type="ORF">I6G47_01055</name>
</gene>
<protein>
    <submittedName>
        <fullName evidence="2">Uncharacterized protein</fullName>
    </submittedName>
</protein>
<feature type="region of interest" description="Disordered" evidence="1">
    <location>
        <begin position="1"/>
        <end position="31"/>
    </location>
</feature>
<reference evidence="2 3" key="1">
    <citation type="submission" date="2020-12" db="EMBL/GenBank/DDBJ databases">
        <title>FDA dAtabase for Regulatory Grade micrObial Sequences (FDA-ARGOS): Supporting development and validation of Infectious Disease Dx tests.</title>
        <authorList>
            <person name="Sproer C."/>
            <person name="Gronow S."/>
            <person name="Severitt S."/>
            <person name="Schroder I."/>
            <person name="Tallon L."/>
            <person name="Sadzewicz L."/>
            <person name="Zhao X."/>
            <person name="Boylan J."/>
            <person name="Ott S."/>
            <person name="Bowen H."/>
            <person name="Vavikolanu K."/>
            <person name="Mehta A."/>
            <person name="Aluvathingal J."/>
            <person name="Nadendla S."/>
            <person name="Lowell S."/>
            <person name="Myers T."/>
            <person name="Yan Y."/>
            <person name="Sichtig H."/>
        </authorList>
    </citation>
    <scope>NUCLEOTIDE SEQUENCE [LARGE SCALE GENOMIC DNA]</scope>
    <source>
        <strain evidence="2 3">FDAARGOS_890</strain>
    </source>
</reference>
<dbReference type="AlphaFoldDB" id="A0A7T2YT95"/>
<evidence type="ECO:0000256" key="1">
    <source>
        <dbReference type="SAM" id="MobiDB-lite"/>
    </source>
</evidence>
<evidence type="ECO:0000313" key="3">
    <source>
        <dbReference type="Proteomes" id="UP000595064"/>
    </source>
</evidence>
<name>A0A7T2YT95_9BURK</name>
<dbReference type="Proteomes" id="UP000595064">
    <property type="component" value="Chromosome"/>
</dbReference>
<proteinExistence type="predicted"/>
<dbReference type="KEGG" id="dla:I6G47_01055"/>
<dbReference type="EMBL" id="CP065748">
    <property type="protein sequence ID" value="QPS81703.1"/>
    <property type="molecule type" value="Genomic_DNA"/>
</dbReference>
<dbReference type="RefSeq" id="WP_016453330.1">
    <property type="nucleotide sequence ID" value="NZ_CP065748.1"/>
</dbReference>
<accession>A0A7T2YT95</accession>
<sequence length="166" mass="18612">MTQDSAGLADLPGRYRSEGCAPGSEQERKGQVEAGWRTTMLRLRFCGVYLSVPMLRDIRRVTGLLVTTRGGYGDDRVDIIDPGSGDKLTRGMTQVEMLRMREDGSMLLRGQEWDEGGLRRWNQTWLCCPDAAGIDPALQLMQSWLGGQYATAKAAIERPTKRWPYV</sequence>
<evidence type="ECO:0000313" key="2">
    <source>
        <dbReference type="EMBL" id="QPS81703.1"/>
    </source>
</evidence>
<keyword evidence="3" id="KW-1185">Reference proteome</keyword>